<dbReference type="InterPro" id="IPR027417">
    <property type="entry name" value="P-loop_NTPase"/>
</dbReference>
<dbReference type="STRING" id="945553.A0A0D2PEQ6"/>
<evidence type="ECO:0000313" key="2">
    <source>
        <dbReference type="EMBL" id="KJA18655.1"/>
    </source>
</evidence>
<dbReference type="SUPFAM" id="SSF52540">
    <property type="entry name" value="P-loop containing nucleoside triphosphate hydrolases"/>
    <property type="match status" value="1"/>
</dbReference>
<keyword evidence="1" id="KW-1133">Transmembrane helix</keyword>
<evidence type="ECO:0008006" key="4">
    <source>
        <dbReference type="Google" id="ProtNLM"/>
    </source>
</evidence>
<gene>
    <name evidence="2" type="ORF">HYPSUDRAFT_919559</name>
</gene>
<feature type="transmembrane region" description="Helical" evidence="1">
    <location>
        <begin position="28"/>
        <end position="50"/>
    </location>
</feature>
<evidence type="ECO:0000313" key="3">
    <source>
        <dbReference type="Proteomes" id="UP000054270"/>
    </source>
</evidence>
<name>A0A0D2PEQ6_HYPSF</name>
<dbReference type="AlphaFoldDB" id="A0A0D2PEQ6"/>
<dbReference type="Gene3D" id="3.40.50.300">
    <property type="entry name" value="P-loop containing nucleotide triphosphate hydrolases"/>
    <property type="match status" value="1"/>
</dbReference>
<keyword evidence="1" id="KW-0472">Membrane</keyword>
<reference evidence="3" key="1">
    <citation type="submission" date="2014-04" db="EMBL/GenBank/DDBJ databases">
        <title>Evolutionary Origins and Diversification of the Mycorrhizal Mutualists.</title>
        <authorList>
            <consortium name="DOE Joint Genome Institute"/>
            <consortium name="Mycorrhizal Genomics Consortium"/>
            <person name="Kohler A."/>
            <person name="Kuo A."/>
            <person name="Nagy L.G."/>
            <person name="Floudas D."/>
            <person name="Copeland A."/>
            <person name="Barry K.W."/>
            <person name="Cichocki N."/>
            <person name="Veneault-Fourrey C."/>
            <person name="LaButti K."/>
            <person name="Lindquist E.A."/>
            <person name="Lipzen A."/>
            <person name="Lundell T."/>
            <person name="Morin E."/>
            <person name="Murat C."/>
            <person name="Riley R."/>
            <person name="Ohm R."/>
            <person name="Sun H."/>
            <person name="Tunlid A."/>
            <person name="Henrissat B."/>
            <person name="Grigoriev I.V."/>
            <person name="Hibbett D.S."/>
            <person name="Martin F."/>
        </authorList>
    </citation>
    <scope>NUCLEOTIDE SEQUENCE [LARGE SCALE GENOMIC DNA]</scope>
    <source>
        <strain evidence="3">FD-334 SS-4</strain>
    </source>
</reference>
<proteinExistence type="predicted"/>
<organism evidence="2 3">
    <name type="scientific">Hypholoma sublateritium (strain FD-334 SS-4)</name>
    <dbReference type="NCBI Taxonomy" id="945553"/>
    <lineage>
        <taxon>Eukaryota</taxon>
        <taxon>Fungi</taxon>
        <taxon>Dikarya</taxon>
        <taxon>Basidiomycota</taxon>
        <taxon>Agaricomycotina</taxon>
        <taxon>Agaricomycetes</taxon>
        <taxon>Agaricomycetidae</taxon>
        <taxon>Agaricales</taxon>
        <taxon>Agaricineae</taxon>
        <taxon>Strophariaceae</taxon>
        <taxon>Hypholoma</taxon>
    </lineage>
</organism>
<keyword evidence="3" id="KW-1185">Reference proteome</keyword>
<keyword evidence="1" id="KW-0812">Transmembrane</keyword>
<evidence type="ECO:0000256" key="1">
    <source>
        <dbReference type="SAM" id="Phobius"/>
    </source>
</evidence>
<protein>
    <recommendedName>
        <fullName evidence="4">ATPase AAA-type core domain-containing protein</fullName>
    </recommendedName>
</protein>
<dbReference type="Proteomes" id="UP000054270">
    <property type="component" value="Unassembled WGS sequence"/>
</dbReference>
<dbReference type="EMBL" id="KN817586">
    <property type="protein sequence ID" value="KJA18655.1"/>
    <property type="molecule type" value="Genomic_DNA"/>
</dbReference>
<sequence length="142" mass="15994">MARRTHSLTEPLSEAAAANMPKLLRLSVYAPLMLSFLYQLTESLGLIVYFKYNRGGSFYLRTSTSNICCVEHHRQGQINRIVDGLDHAGQHLSREAARVLFEIPLTQPKLFPHFGLKPLRRILLHGPAGTRKTLLSRATEAL</sequence>
<accession>A0A0D2PEQ6</accession>